<evidence type="ECO:0000313" key="2">
    <source>
        <dbReference type="Proteomes" id="UP000789920"/>
    </source>
</evidence>
<evidence type="ECO:0000313" key="1">
    <source>
        <dbReference type="EMBL" id="CAG8758013.1"/>
    </source>
</evidence>
<comment type="caution">
    <text evidence="1">The sequence shown here is derived from an EMBL/GenBank/DDBJ whole genome shotgun (WGS) entry which is preliminary data.</text>
</comment>
<protein>
    <submittedName>
        <fullName evidence="1">4354_t:CDS:1</fullName>
    </submittedName>
</protein>
<gene>
    <name evidence="1" type="ORF">RPERSI_LOCUS14911</name>
</gene>
<accession>A0ACA9QMQ4</accession>
<organism evidence="1 2">
    <name type="scientific">Racocetra persica</name>
    <dbReference type="NCBI Taxonomy" id="160502"/>
    <lineage>
        <taxon>Eukaryota</taxon>
        <taxon>Fungi</taxon>
        <taxon>Fungi incertae sedis</taxon>
        <taxon>Mucoromycota</taxon>
        <taxon>Glomeromycotina</taxon>
        <taxon>Glomeromycetes</taxon>
        <taxon>Diversisporales</taxon>
        <taxon>Gigasporaceae</taxon>
        <taxon>Racocetra</taxon>
    </lineage>
</organism>
<sequence>LCDIWSHNFTALLFEMSLLSRDTIKPGAEKAISYEIYSANQEHSDESMK</sequence>
<dbReference type="Proteomes" id="UP000789920">
    <property type="component" value="Unassembled WGS sequence"/>
</dbReference>
<reference evidence="1" key="1">
    <citation type="submission" date="2021-06" db="EMBL/GenBank/DDBJ databases">
        <authorList>
            <person name="Kallberg Y."/>
            <person name="Tangrot J."/>
            <person name="Rosling A."/>
        </authorList>
    </citation>
    <scope>NUCLEOTIDE SEQUENCE</scope>
    <source>
        <strain evidence="1">MA461A</strain>
    </source>
</reference>
<name>A0ACA9QMQ4_9GLOM</name>
<keyword evidence="2" id="KW-1185">Reference proteome</keyword>
<feature type="non-terminal residue" evidence="1">
    <location>
        <position position="1"/>
    </location>
</feature>
<proteinExistence type="predicted"/>
<dbReference type="EMBL" id="CAJVQC010035067">
    <property type="protein sequence ID" value="CAG8758013.1"/>
    <property type="molecule type" value="Genomic_DNA"/>
</dbReference>